<dbReference type="Pfam" id="PF01557">
    <property type="entry name" value="FAA_hydrolase"/>
    <property type="match status" value="1"/>
</dbReference>
<dbReference type="GO" id="GO:0018773">
    <property type="term" value="F:acetylpyruvate hydrolase activity"/>
    <property type="evidence" value="ECO:0007669"/>
    <property type="project" value="TreeGrafter"/>
</dbReference>
<gene>
    <name evidence="3" type="primary">ycgM_2</name>
    <name evidence="3" type="ORF">NCTC4837_00024</name>
</gene>
<keyword evidence="1" id="KW-0479">Metal-binding</keyword>
<evidence type="ECO:0000256" key="1">
    <source>
        <dbReference type="ARBA" id="ARBA00022723"/>
    </source>
</evidence>
<dbReference type="Gene3D" id="3.90.850.10">
    <property type="entry name" value="Fumarylacetoacetase-like, C-terminal domain"/>
    <property type="match status" value="1"/>
</dbReference>
<dbReference type="AlphaFoldDB" id="A0A2X2JT71"/>
<reference evidence="3 4" key="1">
    <citation type="submission" date="2018-06" db="EMBL/GenBank/DDBJ databases">
        <authorList>
            <consortium name="Pathogen Informatics"/>
            <person name="Doyle S."/>
        </authorList>
    </citation>
    <scope>NUCLEOTIDE SEQUENCE [LARGE SCALE GENOMIC DNA]</scope>
    <source>
        <strain evidence="3 4">NCTC4837</strain>
    </source>
</reference>
<dbReference type="SUPFAM" id="SSF56529">
    <property type="entry name" value="FAH"/>
    <property type="match status" value="1"/>
</dbReference>
<dbReference type="PANTHER" id="PTHR11820">
    <property type="entry name" value="ACYLPYRUVASE"/>
    <property type="match status" value="1"/>
</dbReference>
<name>A0A2X2JT71_SHIDY</name>
<dbReference type="InterPro" id="IPR011234">
    <property type="entry name" value="Fumarylacetoacetase-like_C"/>
</dbReference>
<dbReference type="EMBL" id="UAUQ01000002">
    <property type="protein sequence ID" value="SPZ67530.1"/>
    <property type="molecule type" value="Genomic_DNA"/>
</dbReference>
<feature type="domain" description="Fumarylacetoacetase-like C-terminal" evidence="2">
    <location>
        <begin position="6"/>
        <end position="70"/>
    </location>
</feature>
<evidence type="ECO:0000313" key="4">
    <source>
        <dbReference type="Proteomes" id="UP000251082"/>
    </source>
</evidence>
<dbReference type="GO" id="GO:0016853">
    <property type="term" value="F:isomerase activity"/>
    <property type="evidence" value="ECO:0007669"/>
    <property type="project" value="UniProtKB-KW"/>
</dbReference>
<dbReference type="Proteomes" id="UP000251082">
    <property type="component" value="Unassembled WGS sequence"/>
</dbReference>
<evidence type="ECO:0000313" key="3">
    <source>
        <dbReference type="EMBL" id="SPZ67530.1"/>
    </source>
</evidence>
<organism evidence="3 4">
    <name type="scientific">Shigella dysenteriae</name>
    <dbReference type="NCBI Taxonomy" id="622"/>
    <lineage>
        <taxon>Bacteria</taxon>
        <taxon>Pseudomonadati</taxon>
        <taxon>Pseudomonadota</taxon>
        <taxon>Gammaproteobacteria</taxon>
        <taxon>Enterobacterales</taxon>
        <taxon>Enterobacteriaceae</taxon>
        <taxon>Shigella</taxon>
    </lineage>
</organism>
<sequence length="75" mass="8262">MKKAGQPWEKAKAFDNSCPLSGFIPAAEFTGDPQNTTLGLSVNGEQRQQGTTADMIHKIVPLIAYMSKFFYPQGR</sequence>
<protein>
    <submittedName>
        <fullName evidence="3">5-carboxymethyl-2-hydroxymuconate delta-isomerase</fullName>
    </submittedName>
</protein>
<dbReference type="GO" id="GO:0046872">
    <property type="term" value="F:metal ion binding"/>
    <property type="evidence" value="ECO:0007669"/>
    <property type="project" value="UniProtKB-KW"/>
</dbReference>
<dbReference type="InterPro" id="IPR036663">
    <property type="entry name" value="Fumarylacetoacetase_C_sf"/>
</dbReference>
<proteinExistence type="predicted"/>
<evidence type="ECO:0000259" key="2">
    <source>
        <dbReference type="Pfam" id="PF01557"/>
    </source>
</evidence>
<keyword evidence="3" id="KW-0413">Isomerase</keyword>
<dbReference type="PANTHER" id="PTHR11820:SF7">
    <property type="entry name" value="ACYLPYRUVASE FAHD1, MITOCHONDRIAL"/>
    <property type="match status" value="1"/>
</dbReference>
<accession>A0A2X2JT71</accession>